<dbReference type="InterPro" id="IPR036291">
    <property type="entry name" value="NAD(P)-bd_dom_sf"/>
</dbReference>
<sequence length="107" mass="11829">MAKIQSLSGGGVDVAFEVTGIPAVLNQALHSTHEGGEVVVVSIWEGEASFQPNDLVIKERTMKGIIAYRHVYPAVMALMQRAISAPKIWSPSAFHWQISWKRALRRC</sequence>
<organism evidence="7 8">
    <name type="scientific">Vreelandella olivaria</name>
    <dbReference type="NCBI Taxonomy" id="390919"/>
    <lineage>
        <taxon>Bacteria</taxon>
        <taxon>Pseudomonadati</taxon>
        <taxon>Pseudomonadota</taxon>
        <taxon>Gammaproteobacteria</taxon>
        <taxon>Oceanospirillales</taxon>
        <taxon>Halomonadaceae</taxon>
        <taxon>Vreelandella</taxon>
    </lineage>
</organism>
<evidence type="ECO:0000256" key="3">
    <source>
        <dbReference type="ARBA" id="ARBA00022723"/>
    </source>
</evidence>
<dbReference type="Pfam" id="PF00107">
    <property type="entry name" value="ADH_zinc_N"/>
    <property type="match status" value="1"/>
</dbReference>
<dbReference type="PANTHER" id="PTHR43161:SF26">
    <property type="entry name" value="GALACTITOL 1-PHOSPHATE 5-DEHYDROGENASE"/>
    <property type="match status" value="1"/>
</dbReference>
<keyword evidence="8" id="KW-1185">Reference proteome</keyword>
<dbReference type="SUPFAM" id="SSF51735">
    <property type="entry name" value="NAD(P)-binding Rossmann-fold domains"/>
    <property type="match status" value="1"/>
</dbReference>
<proteinExistence type="inferred from homology"/>
<keyword evidence="5" id="KW-0560">Oxidoreductase</keyword>
<dbReference type="Gene3D" id="3.40.50.720">
    <property type="entry name" value="NAD(P)-binding Rossmann-like Domain"/>
    <property type="match status" value="1"/>
</dbReference>
<evidence type="ECO:0000313" key="7">
    <source>
        <dbReference type="EMBL" id="BBI51538.1"/>
    </source>
</evidence>
<evidence type="ECO:0000313" key="8">
    <source>
        <dbReference type="Proteomes" id="UP000289555"/>
    </source>
</evidence>
<gene>
    <name evidence="7" type="ORF">HORIV_39590</name>
</gene>
<keyword evidence="4" id="KW-0862">Zinc</keyword>
<evidence type="ECO:0000256" key="2">
    <source>
        <dbReference type="ARBA" id="ARBA00008072"/>
    </source>
</evidence>
<evidence type="ECO:0000259" key="6">
    <source>
        <dbReference type="Pfam" id="PF00107"/>
    </source>
</evidence>
<evidence type="ECO:0000256" key="5">
    <source>
        <dbReference type="ARBA" id="ARBA00023002"/>
    </source>
</evidence>
<comment type="cofactor">
    <cofactor evidence="1">
        <name>Zn(2+)</name>
        <dbReference type="ChEBI" id="CHEBI:29105"/>
    </cofactor>
</comment>
<feature type="domain" description="Alcohol dehydrogenase-like C-terminal" evidence="6">
    <location>
        <begin position="2"/>
        <end position="80"/>
    </location>
</feature>
<keyword evidence="3" id="KW-0479">Metal-binding</keyword>
<dbReference type="Proteomes" id="UP000289555">
    <property type="component" value="Chromosome"/>
</dbReference>
<evidence type="ECO:0000256" key="4">
    <source>
        <dbReference type="ARBA" id="ARBA00022833"/>
    </source>
</evidence>
<dbReference type="PANTHER" id="PTHR43161">
    <property type="entry name" value="SORBITOL DEHYDROGENASE"/>
    <property type="match status" value="1"/>
</dbReference>
<dbReference type="EMBL" id="AP019416">
    <property type="protein sequence ID" value="BBI51538.1"/>
    <property type="molecule type" value="Genomic_DNA"/>
</dbReference>
<accession>A0ABM7GLF6</accession>
<dbReference type="InterPro" id="IPR013149">
    <property type="entry name" value="ADH-like_C"/>
</dbReference>
<reference evidence="8" key="1">
    <citation type="journal article" date="2019" name="Microbiol. Resour. Announc.">
        <title>Complete Genome Sequence of Halomonas olivaria, a Moderately Halophilic Bacterium Isolated from Olive Processing Effluents, Obtained by Nanopore Sequencing.</title>
        <authorList>
            <person name="Nagata S."/>
            <person name="Ii K.M."/>
            <person name="Tsukimi T."/>
            <person name="Miura M.C."/>
            <person name="Galipon J."/>
            <person name="Arakawa K."/>
        </authorList>
    </citation>
    <scope>NUCLEOTIDE SEQUENCE [LARGE SCALE GENOMIC DNA]</scope>
    <source>
        <strain evidence="8">TYRC17</strain>
    </source>
</reference>
<evidence type="ECO:0000256" key="1">
    <source>
        <dbReference type="ARBA" id="ARBA00001947"/>
    </source>
</evidence>
<protein>
    <recommendedName>
        <fullName evidence="6">Alcohol dehydrogenase-like C-terminal domain-containing protein</fullName>
    </recommendedName>
</protein>
<name>A0ABM7GLF6_9GAMM</name>
<dbReference type="Gene3D" id="3.90.180.10">
    <property type="entry name" value="Medium-chain alcohol dehydrogenases, catalytic domain"/>
    <property type="match status" value="1"/>
</dbReference>
<comment type="similarity">
    <text evidence="2">Belongs to the zinc-containing alcohol dehydrogenase family.</text>
</comment>